<keyword evidence="2" id="KW-1185">Reference proteome</keyword>
<protein>
    <submittedName>
        <fullName evidence="1">Uncharacterized protein</fullName>
    </submittedName>
</protein>
<comment type="caution">
    <text evidence="1">The sequence shown here is derived from an EMBL/GenBank/DDBJ whole genome shotgun (WGS) entry which is preliminary data.</text>
</comment>
<accession>A0A7J8LZS4</accession>
<name>A0A7J8LZS4_9ROSI</name>
<gene>
    <name evidence="1" type="ORF">Golob_014912</name>
</gene>
<proteinExistence type="predicted"/>
<evidence type="ECO:0000313" key="1">
    <source>
        <dbReference type="EMBL" id="MBA0557870.1"/>
    </source>
</evidence>
<reference evidence="1 2" key="1">
    <citation type="journal article" date="2019" name="Genome Biol. Evol.">
        <title>Insights into the evolution of the New World diploid cottons (Gossypium, subgenus Houzingenia) based on genome sequencing.</title>
        <authorList>
            <person name="Grover C.E."/>
            <person name="Arick M.A. 2nd"/>
            <person name="Thrash A."/>
            <person name="Conover J.L."/>
            <person name="Sanders W.S."/>
            <person name="Peterson D.G."/>
            <person name="Frelichowski J.E."/>
            <person name="Scheffler J.A."/>
            <person name="Scheffler B.E."/>
            <person name="Wendel J.F."/>
        </authorList>
    </citation>
    <scope>NUCLEOTIDE SEQUENCE [LARGE SCALE GENOMIC DNA]</scope>
    <source>
        <strain evidence="1">157</strain>
        <tissue evidence="1">Leaf</tissue>
    </source>
</reference>
<sequence length="59" mass="7180">WFYSHFWKVENVSYRVFSENYSPLKEFVATPKRDNISKEKWMVNLQSLQDEPSNRGPLR</sequence>
<dbReference type="EMBL" id="JABEZX010000006">
    <property type="protein sequence ID" value="MBA0557870.1"/>
    <property type="molecule type" value="Genomic_DNA"/>
</dbReference>
<evidence type="ECO:0000313" key="2">
    <source>
        <dbReference type="Proteomes" id="UP000593572"/>
    </source>
</evidence>
<dbReference type="Proteomes" id="UP000593572">
    <property type="component" value="Unassembled WGS sequence"/>
</dbReference>
<feature type="non-terminal residue" evidence="1">
    <location>
        <position position="1"/>
    </location>
</feature>
<dbReference type="AlphaFoldDB" id="A0A7J8LZS4"/>
<organism evidence="1 2">
    <name type="scientific">Gossypium lobatum</name>
    <dbReference type="NCBI Taxonomy" id="34289"/>
    <lineage>
        <taxon>Eukaryota</taxon>
        <taxon>Viridiplantae</taxon>
        <taxon>Streptophyta</taxon>
        <taxon>Embryophyta</taxon>
        <taxon>Tracheophyta</taxon>
        <taxon>Spermatophyta</taxon>
        <taxon>Magnoliopsida</taxon>
        <taxon>eudicotyledons</taxon>
        <taxon>Gunneridae</taxon>
        <taxon>Pentapetalae</taxon>
        <taxon>rosids</taxon>
        <taxon>malvids</taxon>
        <taxon>Malvales</taxon>
        <taxon>Malvaceae</taxon>
        <taxon>Malvoideae</taxon>
        <taxon>Gossypium</taxon>
    </lineage>
</organism>